<sequence length="221" mass="23643">MNENFTINEVSPAPRKELVDAFLGVPTSHISDNQRRLEGILGLRRFHRSRKLIGTAVTVKVRAGDNLLTYKALSMISPGHVLVVDAGGVTNNAIVGELLMTYAQQRGCAGFVVDGAIRDSAAFLEADFPCYAREATHRGPFKTGPGSINVPVSIGGQVVQPGDVIVGDEDGLVVFAPSEADRLMSAAERTAAAERAIRDEILTGNVRQSWMDKMFAAHGLG</sequence>
<dbReference type="Gene3D" id="3.50.30.40">
    <property type="entry name" value="Ribonuclease E inhibitor RraA/RraA-like"/>
    <property type="match status" value="1"/>
</dbReference>
<comment type="caution">
    <text evidence="5">The sequence shown here is derived from an EMBL/GenBank/DDBJ whole genome shotgun (WGS) entry which is preliminary data.</text>
</comment>
<dbReference type="EMBL" id="JASZYV010000002">
    <property type="protein sequence ID" value="MDM0045057.1"/>
    <property type="molecule type" value="Genomic_DNA"/>
</dbReference>
<organism evidence="5 6">
    <name type="scientific">Variovorax dokdonensis</name>
    <dbReference type="NCBI Taxonomy" id="344883"/>
    <lineage>
        <taxon>Bacteria</taxon>
        <taxon>Pseudomonadati</taxon>
        <taxon>Pseudomonadota</taxon>
        <taxon>Betaproteobacteria</taxon>
        <taxon>Burkholderiales</taxon>
        <taxon>Comamonadaceae</taxon>
        <taxon>Variovorax</taxon>
    </lineage>
</organism>
<dbReference type="PANTHER" id="PTHR33254">
    <property type="entry name" value="4-HYDROXY-4-METHYL-2-OXOGLUTARATE ALDOLASE 3-RELATED"/>
    <property type="match status" value="1"/>
</dbReference>
<dbReference type="CDD" id="cd16841">
    <property type="entry name" value="RraA_family"/>
    <property type="match status" value="1"/>
</dbReference>
<proteinExistence type="predicted"/>
<dbReference type="NCBIfam" id="NF004850">
    <property type="entry name" value="PRK06201.1"/>
    <property type="match status" value="1"/>
</dbReference>
<keyword evidence="6" id="KW-1185">Reference proteome</keyword>
<comment type="cofactor">
    <cofactor evidence="1">
        <name>a divalent metal cation</name>
        <dbReference type="ChEBI" id="CHEBI:60240"/>
    </cofactor>
</comment>
<dbReference type="InterPro" id="IPR036704">
    <property type="entry name" value="RraA/RraA-like_sf"/>
</dbReference>
<gene>
    <name evidence="5" type="ORF">QTH91_11240</name>
</gene>
<evidence type="ECO:0000256" key="3">
    <source>
        <dbReference type="ARBA" id="ARBA00029596"/>
    </source>
</evidence>
<dbReference type="RefSeq" id="WP_286660161.1">
    <property type="nucleotide sequence ID" value="NZ_JASZYV010000002.1"/>
</dbReference>
<dbReference type="Pfam" id="PF03737">
    <property type="entry name" value="RraA-like"/>
    <property type="match status" value="1"/>
</dbReference>
<dbReference type="InterPro" id="IPR005493">
    <property type="entry name" value="RraA/RraA-like"/>
</dbReference>
<evidence type="ECO:0000256" key="4">
    <source>
        <dbReference type="ARBA" id="ARBA00030169"/>
    </source>
</evidence>
<protein>
    <recommendedName>
        <fullName evidence="2">Putative 4-hydroxy-4-methyl-2-oxoglutarate aldolase</fullName>
    </recommendedName>
    <alternativeName>
        <fullName evidence="3">Regulator of ribonuclease activity homolog</fullName>
    </alternativeName>
    <alternativeName>
        <fullName evidence="4">RraA-like protein</fullName>
    </alternativeName>
</protein>
<dbReference type="PANTHER" id="PTHR33254:SF4">
    <property type="entry name" value="4-HYDROXY-4-METHYL-2-OXOGLUTARATE ALDOLASE 3-RELATED"/>
    <property type="match status" value="1"/>
</dbReference>
<reference evidence="5" key="1">
    <citation type="submission" date="2023-06" db="EMBL/GenBank/DDBJ databases">
        <authorList>
            <person name="Jiang Y."/>
            <person name="Liu Q."/>
        </authorList>
    </citation>
    <scope>NUCLEOTIDE SEQUENCE</scope>
    <source>
        <strain evidence="5">CGMCC 1.12089</strain>
    </source>
</reference>
<accession>A0ABT7NAV3</accession>
<dbReference type="SUPFAM" id="SSF89562">
    <property type="entry name" value="RraA-like"/>
    <property type="match status" value="1"/>
</dbReference>
<evidence type="ECO:0000256" key="1">
    <source>
        <dbReference type="ARBA" id="ARBA00001968"/>
    </source>
</evidence>
<dbReference type="Proteomes" id="UP001174908">
    <property type="component" value="Unassembled WGS sequence"/>
</dbReference>
<evidence type="ECO:0000256" key="2">
    <source>
        <dbReference type="ARBA" id="ARBA00016549"/>
    </source>
</evidence>
<evidence type="ECO:0000313" key="6">
    <source>
        <dbReference type="Proteomes" id="UP001174908"/>
    </source>
</evidence>
<evidence type="ECO:0000313" key="5">
    <source>
        <dbReference type="EMBL" id="MDM0045057.1"/>
    </source>
</evidence>
<name>A0ABT7NAV3_9BURK</name>